<feature type="compositionally biased region" description="Low complexity" evidence="1">
    <location>
        <begin position="71"/>
        <end position="86"/>
    </location>
</feature>
<proteinExistence type="predicted"/>
<gene>
    <name evidence="2" type="ORF">BLA24064_06143</name>
</gene>
<feature type="region of interest" description="Disordered" evidence="1">
    <location>
        <begin position="1"/>
        <end position="23"/>
    </location>
</feature>
<evidence type="ECO:0000313" key="2">
    <source>
        <dbReference type="EMBL" id="VWC27306.1"/>
    </source>
</evidence>
<protein>
    <submittedName>
        <fullName evidence="2">Uncharacterized protein</fullName>
    </submittedName>
</protein>
<sequence length="107" mass="10769">MPPFATRAFGGSTQKARRPASCHRNRAAVVARGAGTALPGKPAVVGGLENRAETAADRVQPAGALGGSPHARSAARPASRSTTARPSGCCFARRFASAATDAISSLL</sequence>
<feature type="region of interest" description="Disordered" evidence="1">
    <location>
        <begin position="53"/>
        <end position="86"/>
    </location>
</feature>
<accession>A0A6P2RAC5</accession>
<name>A0A6P2RAC5_9BURK</name>
<evidence type="ECO:0000256" key="1">
    <source>
        <dbReference type="SAM" id="MobiDB-lite"/>
    </source>
</evidence>
<dbReference type="Proteomes" id="UP000494222">
    <property type="component" value="Unassembled WGS sequence"/>
</dbReference>
<dbReference type="EMBL" id="CABVPL010000079">
    <property type="protein sequence ID" value="VWC27306.1"/>
    <property type="molecule type" value="Genomic_DNA"/>
</dbReference>
<dbReference type="AlphaFoldDB" id="A0A6P2RAC5"/>
<reference evidence="2 3" key="1">
    <citation type="submission" date="2019-09" db="EMBL/GenBank/DDBJ databases">
        <authorList>
            <person name="Depoorter E."/>
        </authorList>
    </citation>
    <scope>NUCLEOTIDE SEQUENCE [LARGE SCALE GENOMIC DNA]</scope>
    <source>
        <strain evidence="2">LMG 24064</strain>
    </source>
</reference>
<organism evidence="2 3">
    <name type="scientific">Burkholderia latens</name>
    <dbReference type="NCBI Taxonomy" id="488446"/>
    <lineage>
        <taxon>Bacteria</taxon>
        <taxon>Pseudomonadati</taxon>
        <taxon>Pseudomonadota</taxon>
        <taxon>Betaproteobacteria</taxon>
        <taxon>Burkholderiales</taxon>
        <taxon>Burkholderiaceae</taxon>
        <taxon>Burkholderia</taxon>
        <taxon>Burkholderia cepacia complex</taxon>
    </lineage>
</organism>
<evidence type="ECO:0000313" key="3">
    <source>
        <dbReference type="Proteomes" id="UP000494222"/>
    </source>
</evidence>